<accession>A0A2N5Y2C2</accession>
<dbReference type="OrthoDB" id="7062948at2"/>
<dbReference type="EMBL" id="PKLZ01000008">
    <property type="protein sequence ID" value="PLW82538.1"/>
    <property type="molecule type" value="Genomic_DNA"/>
</dbReference>
<sequence length="105" mass="12191">MHILDPIIGAWYKDRDTNTLFEVVAWDPSAETIEAQHLDGEITEYDLETWQQMALQKAEAPEDWRTSYELPREDALDPDTPLHPEQWNSPLTTIEPDSLYGAEDY</sequence>
<dbReference type="Proteomes" id="UP000234845">
    <property type="component" value="Unassembled WGS sequence"/>
</dbReference>
<dbReference type="Pfam" id="PF20549">
    <property type="entry name" value="DUF6763"/>
    <property type="match status" value="1"/>
</dbReference>
<feature type="region of interest" description="Disordered" evidence="1">
    <location>
        <begin position="72"/>
        <end position="105"/>
    </location>
</feature>
<evidence type="ECO:0000256" key="1">
    <source>
        <dbReference type="SAM" id="MobiDB-lite"/>
    </source>
</evidence>
<dbReference type="AlphaFoldDB" id="A0A2N5Y2C2"/>
<comment type="caution">
    <text evidence="2">The sequence shown here is derived from an EMBL/GenBank/DDBJ whole genome shotgun (WGS) entry which is preliminary data.</text>
</comment>
<gene>
    <name evidence="2" type="ORF">CWI75_10525</name>
</gene>
<evidence type="ECO:0000313" key="2">
    <source>
        <dbReference type="EMBL" id="PLW82538.1"/>
    </source>
</evidence>
<protein>
    <submittedName>
        <fullName evidence="2">Uncharacterized protein</fullName>
    </submittedName>
</protein>
<evidence type="ECO:0000313" key="3">
    <source>
        <dbReference type="Proteomes" id="UP000234845"/>
    </source>
</evidence>
<keyword evidence="3" id="KW-1185">Reference proteome</keyword>
<dbReference type="InterPro" id="IPR046651">
    <property type="entry name" value="DUF6763"/>
</dbReference>
<proteinExistence type="predicted"/>
<reference evidence="3" key="1">
    <citation type="submission" date="2017-11" db="EMBL/GenBank/DDBJ databases">
        <title>The draft genome sequence of Chromatocurvus sp. F02.</title>
        <authorList>
            <person name="Du Z.-J."/>
            <person name="Chang Y.-Q."/>
        </authorList>
    </citation>
    <scope>NUCLEOTIDE SEQUENCE [LARGE SCALE GENOMIC DNA]</scope>
    <source>
        <strain evidence="3">F02</strain>
    </source>
</reference>
<name>A0A2N5Y2C2_9GAMM</name>
<organism evidence="2 3">
    <name type="scientific">Kineobactrum sediminis</name>
    <dbReference type="NCBI Taxonomy" id="1905677"/>
    <lineage>
        <taxon>Bacteria</taxon>
        <taxon>Pseudomonadati</taxon>
        <taxon>Pseudomonadota</taxon>
        <taxon>Gammaproteobacteria</taxon>
        <taxon>Cellvibrionales</taxon>
        <taxon>Halieaceae</taxon>
        <taxon>Kineobactrum</taxon>
    </lineage>
</organism>